<sequence>MCSKCFIEFIALTLYAFLYRRLEGSGKSRQELPHHTLTGIMDELRGIKEYYFNATHEHVLNPFCPKNSGNAWIYLT</sequence>
<comment type="caution">
    <text evidence="1">The sequence shown here is derived from an EMBL/GenBank/DDBJ whole genome shotgun (WGS) entry which is preliminary data.</text>
</comment>
<keyword evidence="2" id="KW-1185">Reference proteome</keyword>
<gene>
    <name evidence="1" type="ORF">HMPREF9444_02137</name>
</gene>
<evidence type="ECO:0000313" key="2">
    <source>
        <dbReference type="Proteomes" id="UP000018458"/>
    </source>
</evidence>
<dbReference type="EMBL" id="AEVO01000150">
    <property type="protein sequence ID" value="EFY06163.1"/>
    <property type="molecule type" value="Genomic_DNA"/>
</dbReference>
<name>E8LMY7_SUCHY</name>
<organism evidence="1 2">
    <name type="scientific">Succinatimonas hippei (strain DSM 22608 / JCM 16073 / KCTC 15190 / YIT 12066)</name>
    <dbReference type="NCBI Taxonomy" id="762983"/>
    <lineage>
        <taxon>Bacteria</taxon>
        <taxon>Pseudomonadati</taxon>
        <taxon>Pseudomonadota</taxon>
        <taxon>Gammaproteobacteria</taxon>
        <taxon>Aeromonadales</taxon>
        <taxon>Succinivibrionaceae</taxon>
        <taxon>Succinatimonas</taxon>
    </lineage>
</organism>
<dbReference type="HOGENOM" id="CLU_2653111_0_0_6"/>
<reference evidence="1 2" key="1">
    <citation type="submission" date="2011-01" db="EMBL/GenBank/DDBJ databases">
        <authorList>
            <person name="Weinstock G."/>
            <person name="Sodergren E."/>
            <person name="Clifton S."/>
            <person name="Fulton L."/>
            <person name="Fulton B."/>
            <person name="Courtney L."/>
            <person name="Fronick C."/>
            <person name="Harrison M."/>
            <person name="Strong C."/>
            <person name="Farmer C."/>
            <person name="Delahaunty K."/>
            <person name="Markovic C."/>
            <person name="Hall O."/>
            <person name="Minx P."/>
            <person name="Tomlinson C."/>
            <person name="Mitreva M."/>
            <person name="Hou S."/>
            <person name="Chen J."/>
            <person name="Wollam A."/>
            <person name="Pepin K.H."/>
            <person name="Johnson M."/>
            <person name="Bhonagiri V."/>
            <person name="Zhang X."/>
            <person name="Suruliraj S."/>
            <person name="Warren W."/>
            <person name="Chinwalla A."/>
            <person name="Mardis E.R."/>
            <person name="Wilson R.K."/>
        </authorList>
    </citation>
    <scope>NUCLEOTIDE SEQUENCE [LARGE SCALE GENOMIC DNA]</scope>
    <source>
        <strain evidence="2">DSM 22608 / JCM 16073 / KCTC 15190 / YIT 12066</strain>
    </source>
</reference>
<dbReference type="Proteomes" id="UP000018458">
    <property type="component" value="Unassembled WGS sequence"/>
</dbReference>
<proteinExistence type="predicted"/>
<evidence type="ECO:0000313" key="1">
    <source>
        <dbReference type="EMBL" id="EFY06163.1"/>
    </source>
</evidence>
<dbReference type="AlphaFoldDB" id="E8LMY7"/>
<accession>E8LMY7</accession>
<protein>
    <submittedName>
        <fullName evidence="1">Uncharacterized protein</fullName>
    </submittedName>
</protein>